<reference evidence="2" key="1">
    <citation type="submission" date="2016-06" db="EMBL/GenBank/DDBJ databases">
        <title>Parallel loss of symbiosis genes in relatives of nitrogen-fixing non-legume Parasponia.</title>
        <authorList>
            <person name="Van Velzen R."/>
            <person name="Holmer R."/>
            <person name="Bu F."/>
            <person name="Rutten L."/>
            <person name="Van Zeijl A."/>
            <person name="Liu W."/>
            <person name="Santuari L."/>
            <person name="Cao Q."/>
            <person name="Sharma T."/>
            <person name="Shen D."/>
            <person name="Roswanjaya Y."/>
            <person name="Wardhani T."/>
            <person name="Kalhor M.S."/>
            <person name="Jansen J."/>
            <person name="Van den Hoogen J."/>
            <person name="Gungor B."/>
            <person name="Hartog M."/>
            <person name="Hontelez J."/>
            <person name="Verver J."/>
            <person name="Yang W.-C."/>
            <person name="Schijlen E."/>
            <person name="Repin R."/>
            <person name="Schilthuizen M."/>
            <person name="Schranz E."/>
            <person name="Heidstra R."/>
            <person name="Miyata K."/>
            <person name="Fedorova E."/>
            <person name="Kohlen W."/>
            <person name="Bisseling T."/>
            <person name="Smit S."/>
            <person name="Geurts R."/>
        </authorList>
    </citation>
    <scope>NUCLEOTIDE SEQUENCE [LARGE SCALE GENOMIC DNA]</scope>
    <source>
        <strain evidence="2">cv. WU1-14</strain>
    </source>
</reference>
<accession>A0A2P5D7W8</accession>
<evidence type="ECO:0000313" key="2">
    <source>
        <dbReference type="Proteomes" id="UP000237105"/>
    </source>
</evidence>
<gene>
    <name evidence="1" type="ORF">PanWU01x14_088310</name>
</gene>
<name>A0A2P5D7W8_PARAD</name>
<proteinExistence type="predicted"/>
<keyword evidence="2" id="KW-1185">Reference proteome</keyword>
<organism evidence="1 2">
    <name type="scientific">Parasponia andersonii</name>
    <name type="common">Sponia andersonii</name>
    <dbReference type="NCBI Taxonomy" id="3476"/>
    <lineage>
        <taxon>Eukaryota</taxon>
        <taxon>Viridiplantae</taxon>
        <taxon>Streptophyta</taxon>
        <taxon>Embryophyta</taxon>
        <taxon>Tracheophyta</taxon>
        <taxon>Spermatophyta</taxon>
        <taxon>Magnoliopsida</taxon>
        <taxon>eudicotyledons</taxon>
        <taxon>Gunneridae</taxon>
        <taxon>Pentapetalae</taxon>
        <taxon>rosids</taxon>
        <taxon>fabids</taxon>
        <taxon>Rosales</taxon>
        <taxon>Cannabaceae</taxon>
        <taxon>Parasponia</taxon>
    </lineage>
</organism>
<dbReference type="OrthoDB" id="674184at2759"/>
<sequence length="166" mass="19269">MKQNFEMKGQFIDLPSGFSHKWRHPSKGKVQLGVVRVQLRLLKLIKVNQACFGLKIWELVDYGNEIAVRTTSSSWLLVHDVKLKDAQNVFVLAFHPNNGDAIFMVRDHRQVYLYVIGEEKYEEIGEFPYENYDDNVKERAAGYLNVFTNMQPSWPSPVHDALIPFI</sequence>
<evidence type="ECO:0000313" key="1">
    <source>
        <dbReference type="EMBL" id="PON69390.1"/>
    </source>
</evidence>
<dbReference type="EMBL" id="JXTB01000056">
    <property type="protein sequence ID" value="PON69390.1"/>
    <property type="molecule type" value="Genomic_DNA"/>
</dbReference>
<comment type="caution">
    <text evidence="1">The sequence shown here is derived from an EMBL/GenBank/DDBJ whole genome shotgun (WGS) entry which is preliminary data.</text>
</comment>
<dbReference type="Proteomes" id="UP000237105">
    <property type="component" value="Unassembled WGS sequence"/>
</dbReference>
<protein>
    <submittedName>
        <fullName evidence="1">Uncharacterized protein</fullName>
    </submittedName>
</protein>
<dbReference type="AlphaFoldDB" id="A0A2P5D7W8"/>